<reference evidence="2" key="1">
    <citation type="submission" date="2022-07" db="EMBL/GenBank/DDBJ databases">
        <title>Enhanced cultured diversity of the mouse gut microbiota enables custom-made synthetic communities.</title>
        <authorList>
            <person name="Afrizal A."/>
        </authorList>
    </citation>
    <scope>NUCLEOTIDE SEQUENCE</scope>
    <source>
        <strain evidence="2">DSM 29482</strain>
    </source>
</reference>
<name>A0A9X2MLD7_9FIRM</name>
<evidence type="ECO:0000313" key="2">
    <source>
        <dbReference type="EMBL" id="MCR2045190.1"/>
    </source>
</evidence>
<comment type="caution">
    <text evidence="2">The sequence shown here is derived from an EMBL/GenBank/DDBJ whole genome shotgun (WGS) entry which is preliminary data.</text>
</comment>
<evidence type="ECO:0000313" key="3">
    <source>
        <dbReference type="Proteomes" id="UP001142078"/>
    </source>
</evidence>
<accession>A0A9X2MLD7</accession>
<keyword evidence="1" id="KW-0812">Transmembrane</keyword>
<dbReference type="AlphaFoldDB" id="A0A9X2MLD7"/>
<feature type="transmembrane region" description="Helical" evidence="1">
    <location>
        <begin position="6"/>
        <end position="28"/>
    </location>
</feature>
<gene>
    <name evidence="2" type="ORF">NSA23_13855</name>
</gene>
<keyword evidence="1" id="KW-1133">Transmembrane helix</keyword>
<organism evidence="2 3">
    <name type="scientific">Anaerosalibacter massiliensis</name>
    <dbReference type="NCBI Taxonomy" id="1347392"/>
    <lineage>
        <taxon>Bacteria</taxon>
        <taxon>Bacillati</taxon>
        <taxon>Bacillota</taxon>
        <taxon>Tissierellia</taxon>
        <taxon>Tissierellales</taxon>
        <taxon>Sporanaerobacteraceae</taxon>
        <taxon>Anaerosalibacter</taxon>
    </lineage>
</organism>
<protein>
    <submittedName>
        <fullName evidence="2">Uncharacterized protein</fullName>
    </submittedName>
</protein>
<dbReference type="Proteomes" id="UP001142078">
    <property type="component" value="Unassembled WGS sequence"/>
</dbReference>
<keyword evidence="3" id="KW-1185">Reference proteome</keyword>
<evidence type="ECO:0000256" key="1">
    <source>
        <dbReference type="SAM" id="Phobius"/>
    </source>
</evidence>
<sequence>MIKVDIIQLIFLFSVFFTLFLCISKTVLKGFNRPIYRNYSADKVLNRYTRINNLTVDNYNIYNKFLIWLFVSES</sequence>
<keyword evidence="1" id="KW-0472">Membrane</keyword>
<dbReference type="EMBL" id="JANJZL010000013">
    <property type="protein sequence ID" value="MCR2045190.1"/>
    <property type="molecule type" value="Genomic_DNA"/>
</dbReference>
<proteinExistence type="predicted"/>